<dbReference type="AlphaFoldDB" id="A0A0D8Y640"/>
<proteinExistence type="predicted"/>
<reference evidence="1 2" key="1">
    <citation type="submission" date="2013-11" db="EMBL/GenBank/DDBJ databases">
        <title>Draft genome of the bovine lungworm Dictyocaulus viviparus.</title>
        <authorList>
            <person name="Mitreva M."/>
        </authorList>
    </citation>
    <scope>NUCLEOTIDE SEQUENCE [LARGE SCALE GENOMIC DNA]</scope>
    <source>
        <strain evidence="1 2">HannoverDv2000</strain>
    </source>
</reference>
<gene>
    <name evidence="1" type="ORF">DICVIV_02381</name>
</gene>
<accession>A0A0D8Y640</accession>
<sequence length="215" mass="25190">MQIYKSRELFGEVYTPFKVTLAAVTSGVVSAPSESRNHQRRERCGYLMRTNLMWICLITIFLNRSAQYDRKRVDVLMLSCNLFIELKLSKCPGHEFGEYLRLYDIMLLMRHQQNYRHGVWTNTKDRHEGVIHLRTSIDQRKFARGKIFIFCSFYTITKQRKNDNPEYLHLTYGSERKLKKAAKSGTGLDFGNFYNANPISIEQVSVTMNIVNKTL</sequence>
<dbReference type="Proteomes" id="UP000053766">
    <property type="component" value="Unassembled WGS sequence"/>
</dbReference>
<organism evidence="1 2">
    <name type="scientific">Dictyocaulus viviparus</name>
    <name type="common">Bovine lungworm</name>
    <dbReference type="NCBI Taxonomy" id="29172"/>
    <lineage>
        <taxon>Eukaryota</taxon>
        <taxon>Metazoa</taxon>
        <taxon>Ecdysozoa</taxon>
        <taxon>Nematoda</taxon>
        <taxon>Chromadorea</taxon>
        <taxon>Rhabditida</taxon>
        <taxon>Rhabditina</taxon>
        <taxon>Rhabditomorpha</taxon>
        <taxon>Strongyloidea</taxon>
        <taxon>Metastrongylidae</taxon>
        <taxon>Dictyocaulus</taxon>
    </lineage>
</organism>
<evidence type="ECO:0000313" key="2">
    <source>
        <dbReference type="Proteomes" id="UP000053766"/>
    </source>
</evidence>
<protein>
    <submittedName>
        <fullName evidence="1">Uncharacterized protein</fullName>
    </submittedName>
</protein>
<dbReference type="EMBL" id="KN716183">
    <property type="protein sequence ID" value="KJH51464.1"/>
    <property type="molecule type" value="Genomic_DNA"/>
</dbReference>
<reference evidence="2" key="2">
    <citation type="journal article" date="2016" name="Sci. Rep.">
        <title>Dictyocaulus viviparus genome, variome and transcriptome elucidate lungworm biology and support future intervention.</title>
        <authorList>
            <person name="McNulty S.N."/>
            <person name="Strube C."/>
            <person name="Rosa B.A."/>
            <person name="Martin J.C."/>
            <person name="Tyagi R."/>
            <person name="Choi Y.J."/>
            <person name="Wang Q."/>
            <person name="Hallsworth Pepin K."/>
            <person name="Zhang X."/>
            <person name="Ozersky P."/>
            <person name="Wilson R.K."/>
            <person name="Sternberg P.W."/>
            <person name="Gasser R.B."/>
            <person name="Mitreva M."/>
        </authorList>
    </citation>
    <scope>NUCLEOTIDE SEQUENCE [LARGE SCALE GENOMIC DNA]</scope>
    <source>
        <strain evidence="2">HannoverDv2000</strain>
    </source>
</reference>
<name>A0A0D8Y640_DICVI</name>
<evidence type="ECO:0000313" key="1">
    <source>
        <dbReference type="EMBL" id="KJH51464.1"/>
    </source>
</evidence>
<keyword evidence="2" id="KW-1185">Reference proteome</keyword>
<dbReference type="OrthoDB" id="5905679at2759"/>